<keyword evidence="3" id="KW-1185">Reference proteome</keyword>
<dbReference type="Proteomes" id="UP001285441">
    <property type="component" value="Unassembled WGS sequence"/>
</dbReference>
<dbReference type="EMBL" id="JAULSW010000001">
    <property type="protein sequence ID" value="KAK3394582.1"/>
    <property type="molecule type" value="Genomic_DNA"/>
</dbReference>
<dbReference type="Gene3D" id="3.60.15.10">
    <property type="entry name" value="Ribonuclease Z/Hydroxyacylglutathione hydrolase-like"/>
    <property type="match status" value="1"/>
</dbReference>
<sequence>MALTVKHLNGDASFLLTFEPLILHSSHASKPFHILLDPWITGPSKIFHSKISMTTHEEPACISSLLELPEPDLVIVSQNKSDHCNRATLQQLPPIGTKTIILAEPRAARTIQGWNHFERGKVRTIPKWEDHRVTSRQTIVRISVPSTLPGDPGEVTVAFIPQRRDVHGLHSAIGITYRPPLVASPYKHQPRRPGSSLFTPPPTPKSLRSQRSHGHLPSSDFGGGGGGGQNNLPPTPTSPSHESLRSVRSASSLFTLRNSCYYSTTSQAALDRPLSVIFSPHGINYSSLHSYVTSHLISEAALPLTALLHCFDSVCNPWWLGGNILLGAPAGTETASRLGARAWISAHDGKKVVKGLATGFLRTRKWAQRAVVDQLNSRQALEQRSRGGGGGGGKKESRRKRRGCNGDGDDDDGDGRALKMLGSPTTQSIASREGTDNTSSQRANTTKVLALTTGDEVVLTNEAIRGQNLGQDYYHHFALFDNNNKDVSNKWCSSQTCFQTSSVNYHQSNPISGRKPCRLYRRS</sequence>
<feature type="region of interest" description="Disordered" evidence="1">
    <location>
        <begin position="183"/>
        <end position="244"/>
    </location>
</feature>
<dbReference type="AlphaFoldDB" id="A0AAE0U8E0"/>
<comment type="caution">
    <text evidence="2">The sequence shown here is derived from an EMBL/GenBank/DDBJ whole genome shotgun (WGS) entry which is preliminary data.</text>
</comment>
<reference evidence="2" key="1">
    <citation type="journal article" date="2023" name="Mol. Phylogenet. Evol.">
        <title>Genome-scale phylogeny and comparative genomics of the fungal order Sordariales.</title>
        <authorList>
            <person name="Hensen N."/>
            <person name="Bonometti L."/>
            <person name="Westerberg I."/>
            <person name="Brannstrom I.O."/>
            <person name="Guillou S."/>
            <person name="Cros-Aarteil S."/>
            <person name="Calhoun S."/>
            <person name="Haridas S."/>
            <person name="Kuo A."/>
            <person name="Mondo S."/>
            <person name="Pangilinan J."/>
            <person name="Riley R."/>
            <person name="LaButti K."/>
            <person name="Andreopoulos B."/>
            <person name="Lipzen A."/>
            <person name="Chen C."/>
            <person name="Yan M."/>
            <person name="Daum C."/>
            <person name="Ng V."/>
            <person name="Clum A."/>
            <person name="Steindorff A."/>
            <person name="Ohm R.A."/>
            <person name="Martin F."/>
            <person name="Silar P."/>
            <person name="Natvig D.O."/>
            <person name="Lalanne C."/>
            <person name="Gautier V."/>
            <person name="Ament-Velasquez S.L."/>
            <person name="Kruys A."/>
            <person name="Hutchinson M.I."/>
            <person name="Powell A.J."/>
            <person name="Barry K."/>
            <person name="Miller A.N."/>
            <person name="Grigoriev I.V."/>
            <person name="Debuchy R."/>
            <person name="Gladieux P."/>
            <person name="Hiltunen Thoren M."/>
            <person name="Johannesson H."/>
        </authorList>
    </citation>
    <scope>NUCLEOTIDE SEQUENCE</scope>
    <source>
        <strain evidence="2">CBS 232.78</strain>
    </source>
</reference>
<reference evidence="2" key="2">
    <citation type="submission" date="2023-06" db="EMBL/GenBank/DDBJ databases">
        <authorList>
            <consortium name="Lawrence Berkeley National Laboratory"/>
            <person name="Haridas S."/>
            <person name="Hensen N."/>
            <person name="Bonometti L."/>
            <person name="Westerberg I."/>
            <person name="Brannstrom I.O."/>
            <person name="Guillou S."/>
            <person name="Cros-Aarteil S."/>
            <person name="Calhoun S."/>
            <person name="Kuo A."/>
            <person name="Mondo S."/>
            <person name="Pangilinan J."/>
            <person name="Riley R."/>
            <person name="LaButti K."/>
            <person name="Andreopoulos B."/>
            <person name="Lipzen A."/>
            <person name="Chen C."/>
            <person name="Yanf M."/>
            <person name="Daum C."/>
            <person name="Ng V."/>
            <person name="Clum A."/>
            <person name="Steindorff A."/>
            <person name="Ohm R."/>
            <person name="Martin F."/>
            <person name="Silar P."/>
            <person name="Natvig D."/>
            <person name="Lalanne C."/>
            <person name="Gautier V."/>
            <person name="Ament-velasquez S.L."/>
            <person name="Kruys A."/>
            <person name="Hutchinson M.I."/>
            <person name="Powell A.J."/>
            <person name="Barry K."/>
            <person name="Miller A.N."/>
            <person name="Grigoriev I.V."/>
            <person name="Debuchy R."/>
            <person name="Gladieux P."/>
            <person name="Thoren M.H."/>
            <person name="Johannesson H."/>
        </authorList>
    </citation>
    <scope>NUCLEOTIDE SEQUENCE</scope>
    <source>
        <strain evidence="2">CBS 232.78</strain>
    </source>
</reference>
<name>A0AAE0U8E0_9PEZI</name>
<dbReference type="InterPro" id="IPR036866">
    <property type="entry name" value="RibonucZ/Hydroxyglut_hydro"/>
</dbReference>
<dbReference type="PANTHER" id="PTHR36142">
    <property type="entry name" value="METALLO-HYDROLASE/OXIDOREDUCTASE SUPERFAMILY PROTEIN"/>
    <property type="match status" value="1"/>
</dbReference>
<protein>
    <submittedName>
        <fullName evidence="2">Uncharacterized protein</fullName>
    </submittedName>
</protein>
<feature type="region of interest" description="Disordered" evidence="1">
    <location>
        <begin position="377"/>
        <end position="444"/>
    </location>
</feature>
<proteinExistence type="predicted"/>
<feature type="compositionally biased region" description="Polar residues" evidence="1">
    <location>
        <begin position="423"/>
        <end position="444"/>
    </location>
</feature>
<accession>A0AAE0U8E0</accession>
<dbReference type="PANTHER" id="PTHR36142:SF5">
    <property type="entry name" value="METALLO-BETA-LACTAMASE DOMAIN-CONTAINING PROTEIN"/>
    <property type="match status" value="1"/>
</dbReference>
<organism evidence="2 3">
    <name type="scientific">Podospora didyma</name>
    <dbReference type="NCBI Taxonomy" id="330526"/>
    <lineage>
        <taxon>Eukaryota</taxon>
        <taxon>Fungi</taxon>
        <taxon>Dikarya</taxon>
        <taxon>Ascomycota</taxon>
        <taxon>Pezizomycotina</taxon>
        <taxon>Sordariomycetes</taxon>
        <taxon>Sordariomycetidae</taxon>
        <taxon>Sordariales</taxon>
        <taxon>Podosporaceae</taxon>
        <taxon>Podospora</taxon>
    </lineage>
</organism>
<gene>
    <name evidence="2" type="ORF">B0H63DRAFT_51104</name>
</gene>
<evidence type="ECO:0000313" key="2">
    <source>
        <dbReference type="EMBL" id="KAK3394582.1"/>
    </source>
</evidence>
<evidence type="ECO:0000256" key="1">
    <source>
        <dbReference type="SAM" id="MobiDB-lite"/>
    </source>
</evidence>
<evidence type="ECO:0000313" key="3">
    <source>
        <dbReference type="Proteomes" id="UP001285441"/>
    </source>
</evidence>